<sequence>MVNPQPGGHRRFVTDVDGSRLPECRGSETESDRSRGVGEKKGETESWTMEVNKTKQTDHSGFCGRQKESKRPFSLYNL</sequence>
<protein>
    <submittedName>
        <fullName evidence="2">Uncharacterized protein</fullName>
    </submittedName>
</protein>
<reference evidence="2 3" key="1">
    <citation type="submission" date="2023-09" db="EMBL/GenBank/DDBJ databases">
        <title>Genomes of two closely related lineages of the louse Polyplax serrata with different host specificities.</title>
        <authorList>
            <person name="Martinu J."/>
            <person name="Tarabai H."/>
            <person name="Stefka J."/>
            <person name="Hypsa V."/>
        </authorList>
    </citation>
    <scope>NUCLEOTIDE SEQUENCE [LARGE SCALE GENOMIC DNA]</scope>
    <source>
        <strain evidence="2">98ZLc_SE</strain>
    </source>
</reference>
<dbReference type="Proteomes" id="UP001359485">
    <property type="component" value="Unassembled WGS sequence"/>
</dbReference>
<evidence type="ECO:0000313" key="3">
    <source>
        <dbReference type="Proteomes" id="UP001359485"/>
    </source>
</evidence>
<name>A0ABR1APX1_POLSC</name>
<evidence type="ECO:0000256" key="1">
    <source>
        <dbReference type="SAM" id="MobiDB-lite"/>
    </source>
</evidence>
<gene>
    <name evidence="2" type="ORF">RUM44_010846</name>
</gene>
<proteinExistence type="predicted"/>
<accession>A0ABR1APX1</accession>
<evidence type="ECO:0000313" key="2">
    <source>
        <dbReference type="EMBL" id="KAK6623989.1"/>
    </source>
</evidence>
<organism evidence="2 3">
    <name type="scientific">Polyplax serrata</name>
    <name type="common">Common mouse louse</name>
    <dbReference type="NCBI Taxonomy" id="468196"/>
    <lineage>
        <taxon>Eukaryota</taxon>
        <taxon>Metazoa</taxon>
        <taxon>Ecdysozoa</taxon>
        <taxon>Arthropoda</taxon>
        <taxon>Hexapoda</taxon>
        <taxon>Insecta</taxon>
        <taxon>Pterygota</taxon>
        <taxon>Neoptera</taxon>
        <taxon>Paraneoptera</taxon>
        <taxon>Psocodea</taxon>
        <taxon>Troctomorpha</taxon>
        <taxon>Phthiraptera</taxon>
        <taxon>Anoplura</taxon>
        <taxon>Polyplacidae</taxon>
        <taxon>Polyplax</taxon>
    </lineage>
</organism>
<feature type="compositionally biased region" description="Basic and acidic residues" evidence="1">
    <location>
        <begin position="12"/>
        <end position="44"/>
    </location>
</feature>
<dbReference type="EMBL" id="JAWJWF010000046">
    <property type="protein sequence ID" value="KAK6623989.1"/>
    <property type="molecule type" value="Genomic_DNA"/>
</dbReference>
<feature type="region of interest" description="Disordered" evidence="1">
    <location>
        <begin position="1"/>
        <end position="78"/>
    </location>
</feature>
<comment type="caution">
    <text evidence="2">The sequence shown here is derived from an EMBL/GenBank/DDBJ whole genome shotgun (WGS) entry which is preliminary data.</text>
</comment>
<keyword evidence="3" id="KW-1185">Reference proteome</keyword>